<reference evidence="1" key="1">
    <citation type="submission" date="2020-12" db="EMBL/GenBank/DDBJ databases">
        <title>Oil enriched cultivation method for isolating marine PHA-producing bacteria.</title>
        <authorList>
            <person name="Zheng W."/>
            <person name="Yu S."/>
            <person name="Huang Y."/>
        </authorList>
    </citation>
    <scope>NUCLEOTIDE SEQUENCE</scope>
    <source>
        <strain evidence="1">SY-2-12</strain>
    </source>
</reference>
<organism evidence="1 2">
    <name type="scientific">Roseibium aggregatum</name>
    <dbReference type="NCBI Taxonomy" id="187304"/>
    <lineage>
        <taxon>Bacteria</taxon>
        <taxon>Pseudomonadati</taxon>
        <taxon>Pseudomonadota</taxon>
        <taxon>Alphaproteobacteria</taxon>
        <taxon>Hyphomicrobiales</taxon>
        <taxon>Stappiaceae</taxon>
        <taxon>Roseibium</taxon>
    </lineage>
</organism>
<comment type="caution">
    <text evidence="1">The sequence shown here is derived from an EMBL/GenBank/DDBJ whole genome shotgun (WGS) entry which is preliminary data.</text>
</comment>
<accession>A0A939EF53</accession>
<evidence type="ECO:0000313" key="1">
    <source>
        <dbReference type="EMBL" id="MBN9672106.1"/>
    </source>
</evidence>
<protein>
    <submittedName>
        <fullName evidence="1">Uncharacterized protein</fullName>
    </submittedName>
</protein>
<dbReference type="EMBL" id="JAEKJZ010000003">
    <property type="protein sequence ID" value="MBN9672106.1"/>
    <property type="molecule type" value="Genomic_DNA"/>
</dbReference>
<dbReference type="Proteomes" id="UP000664096">
    <property type="component" value="Unassembled WGS sequence"/>
</dbReference>
<name>A0A939EF53_9HYPH</name>
<sequence>MKPILIEIGPGELCDRLSILALKVKHSRPGQQADLFDTALNRLRSLRDELAFCPSTIDLETELADVNRQLWDIEDALHDAEERRLFGPDYIDLARKVQKLNNRRCSLKAAIDVALEAPRSVEEKIYGQ</sequence>
<dbReference type="RefSeq" id="WP_207141938.1">
    <property type="nucleotide sequence ID" value="NZ_JAEKJZ010000003.1"/>
</dbReference>
<gene>
    <name evidence="1" type="ORF">JF539_17270</name>
</gene>
<dbReference type="AlphaFoldDB" id="A0A939EF53"/>
<proteinExistence type="predicted"/>
<evidence type="ECO:0000313" key="2">
    <source>
        <dbReference type="Proteomes" id="UP000664096"/>
    </source>
</evidence>